<gene>
    <name evidence="8" type="ORF">LI194_15680</name>
    <name evidence="9" type="ORF">P2T59_20875</name>
</gene>
<dbReference type="SFLD" id="SFLDS00029">
    <property type="entry name" value="Radical_SAM"/>
    <property type="match status" value="1"/>
</dbReference>
<keyword evidence="6" id="KW-0411">Iron-sulfur</keyword>
<keyword evidence="3" id="KW-0949">S-adenosyl-L-methionine</keyword>
<dbReference type="Proteomes" id="UP001221009">
    <property type="component" value="Chromosome"/>
</dbReference>
<dbReference type="PANTHER" id="PTHR43787:SF3">
    <property type="entry name" value="ARYLSULFATASE REGULATORY PROTEIN"/>
    <property type="match status" value="1"/>
</dbReference>
<dbReference type="SUPFAM" id="SSF102114">
    <property type="entry name" value="Radical SAM enzymes"/>
    <property type="match status" value="1"/>
</dbReference>
<keyword evidence="2" id="KW-0004">4Fe-4S</keyword>
<evidence type="ECO:0000256" key="1">
    <source>
        <dbReference type="ARBA" id="ARBA00001966"/>
    </source>
</evidence>
<evidence type="ECO:0000256" key="6">
    <source>
        <dbReference type="ARBA" id="ARBA00023014"/>
    </source>
</evidence>
<dbReference type="InterPro" id="IPR013785">
    <property type="entry name" value="Aldolase_TIM"/>
</dbReference>
<dbReference type="EMBL" id="CP120353">
    <property type="protein sequence ID" value="WET64120.1"/>
    <property type="molecule type" value="Genomic_DNA"/>
</dbReference>
<reference evidence="8" key="1">
    <citation type="submission" date="2021-10" db="EMBL/GenBank/DDBJ databases">
        <title>Collection of gut derived symbiotic bacterial strains cultured from healthy donors.</title>
        <authorList>
            <person name="Lin H."/>
            <person name="Littmann E."/>
            <person name="Kohout C."/>
            <person name="Pamer E.G."/>
        </authorList>
    </citation>
    <scope>NUCLEOTIDE SEQUENCE</scope>
    <source>
        <strain evidence="8">DFI.2.94</strain>
    </source>
</reference>
<evidence type="ECO:0000313" key="8">
    <source>
        <dbReference type="EMBL" id="MCB6519236.1"/>
    </source>
</evidence>
<keyword evidence="4" id="KW-0479">Metal-binding</keyword>
<name>A0AAP2Q9E4_PARDI</name>
<dbReference type="InterPro" id="IPR058240">
    <property type="entry name" value="rSAM_sf"/>
</dbReference>
<dbReference type="EMBL" id="JAJCNI010000021">
    <property type="protein sequence ID" value="MCB6519236.1"/>
    <property type="molecule type" value="Genomic_DNA"/>
</dbReference>
<comment type="cofactor">
    <cofactor evidence="1">
        <name>[4Fe-4S] cluster</name>
        <dbReference type="ChEBI" id="CHEBI:49883"/>
    </cofactor>
</comment>
<evidence type="ECO:0000256" key="2">
    <source>
        <dbReference type="ARBA" id="ARBA00022485"/>
    </source>
</evidence>
<accession>A0AAP2Q9E4</accession>
<dbReference type="GO" id="GO:0051539">
    <property type="term" value="F:4 iron, 4 sulfur cluster binding"/>
    <property type="evidence" value="ECO:0007669"/>
    <property type="project" value="UniProtKB-KW"/>
</dbReference>
<reference evidence="9" key="2">
    <citation type="submission" date="2023-03" db="EMBL/GenBank/DDBJ databases">
        <title>Parabacteroides distasonis, a bacteria resistant against UC.</title>
        <authorList>
            <person name="Dai W."/>
        </authorList>
    </citation>
    <scope>NUCLEOTIDE SEQUENCE</scope>
    <source>
        <strain evidence="9">F1-28</strain>
    </source>
</reference>
<dbReference type="Proteomes" id="UP001198806">
    <property type="component" value="Unassembled WGS sequence"/>
</dbReference>
<dbReference type="Pfam" id="PF04055">
    <property type="entry name" value="Radical_SAM"/>
    <property type="match status" value="1"/>
</dbReference>
<dbReference type="NCBIfam" id="TIGR04085">
    <property type="entry name" value="rSAM_more_4Fe4S"/>
    <property type="match status" value="1"/>
</dbReference>
<organism evidence="8 10">
    <name type="scientific">Parabacteroides distasonis</name>
    <dbReference type="NCBI Taxonomy" id="823"/>
    <lineage>
        <taxon>Bacteria</taxon>
        <taxon>Pseudomonadati</taxon>
        <taxon>Bacteroidota</taxon>
        <taxon>Bacteroidia</taxon>
        <taxon>Bacteroidales</taxon>
        <taxon>Tannerellaceae</taxon>
        <taxon>Parabacteroides</taxon>
    </lineage>
</organism>
<evidence type="ECO:0000256" key="3">
    <source>
        <dbReference type="ARBA" id="ARBA00022691"/>
    </source>
</evidence>
<dbReference type="PANTHER" id="PTHR43787">
    <property type="entry name" value="FEMO COFACTOR BIOSYNTHESIS PROTEIN NIFB-RELATED"/>
    <property type="match status" value="1"/>
</dbReference>
<dbReference type="CDD" id="cd01335">
    <property type="entry name" value="Radical_SAM"/>
    <property type="match status" value="1"/>
</dbReference>
<proteinExistence type="predicted"/>
<protein>
    <submittedName>
        <fullName evidence="8">Radical SAM protein</fullName>
    </submittedName>
</protein>
<evidence type="ECO:0000313" key="10">
    <source>
        <dbReference type="Proteomes" id="UP001198806"/>
    </source>
</evidence>
<dbReference type="SFLD" id="SFLDG01067">
    <property type="entry name" value="SPASM/twitch_domain_containing"/>
    <property type="match status" value="1"/>
</dbReference>
<sequence>MKKSNYNIFVKQKGFVICYNSFTHTLICVSNHVYDSFMSMAESDFKRTFKSHYDTLVSSGFLISDERDELAEIRLKHKIATFSPSRRLRLMVYPTQDCNLKCWYCYESHVANSKMGDEVKQNILKYIEKKVQLRQVDSFVLSFFGGEPLLYFDEIAYPLADKAREICKRAGVNYTSFFITNGTLINKENIDKLRSTNPVFQITLDGNKEKHDKVRIGKINNAETYDKILDSLYLISDNIPALEEDFVVTLRINYDDATLGNIDPLIKDLQGLDRSKFLVHMERVWQTMESAGDKEQRSLLLETIRKFQKEGFTVQSGNMKIRDYSCPAEDYDFAIINYDGNVYRCNGRTLKKENAEGILTHAGDIVWNQVTLSKRLGRTTFENPMCLACKMLPVCMGPCSQKCMELNWKDLHKVCSMQHMGMSIDKYLLLWAEQMFLQSKKSKI</sequence>
<feature type="domain" description="Radical SAM core" evidence="7">
    <location>
        <begin position="93"/>
        <end position="251"/>
    </location>
</feature>
<dbReference type="Gene3D" id="3.20.20.70">
    <property type="entry name" value="Aldolase class I"/>
    <property type="match status" value="1"/>
</dbReference>
<dbReference type="GO" id="GO:0003824">
    <property type="term" value="F:catalytic activity"/>
    <property type="evidence" value="ECO:0007669"/>
    <property type="project" value="InterPro"/>
</dbReference>
<dbReference type="AlphaFoldDB" id="A0AAP2Q9E4"/>
<dbReference type="InterPro" id="IPR007197">
    <property type="entry name" value="rSAM"/>
</dbReference>
<evidence type="ECO:0000256" key="5">
    <source>
        <dbReference type="ARBA" id="ARBA00023004"/>
    </source>
</evidence>
<keyword evidence="5" id="KW-0408">Iron</keyword>
<evidence type="ECO:0000256" key="4">
    <source>
        <dbReference type="ARBA" id="ARBA00022723"/>
    </source>
</evidence>
<evidence type="ECO:0000313" key="9">
    <source>
        <dbReference type="EMBL" id="WET64120.1"/>
    </source>
</evidence>
<dbReference type="GO" id="GO:0046872">
    <property type="term" value="F:metal ion binding"/>
    <property type="evidence" value="ECO:0007669"/>
    <property type="project" value="UniProtKB-KW"/>
</dbReference>
<dbReference type="RefSeq" id="WP_122144034.1">
    <property type="nucleotide sequence ID" value="NZ_BAABYH010000001.1"/>
</dbReference>
<dbReference type="InterPro" id="IPR023885">
    <property type="entry name" value="4Fe4S-binding_SPASM_dom"/>
</dbReference>
<evidence type="ECO:0000259" key="7">
    <source>
        <dbReference type="Pfam" id="PF04055"/>
    </source>
</evidence>